<name>A0A4Y7SXD2_COPMI</name>
<feature type="region of interest" description="Disordered" evidence="1">
    <location>
        <begin position="1"/>
        <end position="107"/>
    </location>
</feature>
<comment type="caution">
    <text evidence="2">The sequence shown here is derived from an EMBL/GenBank/DDBJ whole genome shotgun (WGS) entry which is preliminary data.</text>
</comment>
<protein>
    <submittedName>
        <fullName evidence="2">Uncharacterized protein</fullName>
    </submittedName>
</protein>
<feature type="compositionally biased region" description="Low complexity" evidence="1">
    <location>
        <begin position="93"/>
        <end position="106"/>
    </location>
</feature>
<reference evidence="2 3" key="1">
    <citation type="journal article" date="2019" name="Nat. Ecol. Evol.">
        <title>Megaphylogeny resolves global patterns of mushroom evolution.</title>
        <authorList>
            <person name="Varga T."/>
            <person name="Krizsan K."/>
            <person name="Foldi C."/>
            <person name="Dima B."/>
            <person name="Sanchez-Garcia M."/>
            <person name="Sanchez-Ramirez S."/>
            <person name="Szollosi G.J."/>
            <person name="Szarkandi J.G."/>
            <person name="Papp V."/>
            <person name="Albert L."/>
            <person name="Andreopoulos W."/>
            <person name="Angelini C."/>
            <person name="Antonin V."/>
            <person name="Barry K.W."/>
            <person name="Bougher N.L."/>
            <person name="Buchanan P."/>
            <person name="Buyck B."/>
            <person name="Bense V."/>
            <person name="Catcheside P."/>
            <person name="Chovatia M."/>
            <person name="Cooper J."/>
            <person name="Damon W."/>
            <person name="Desjardin D."/>
            <person name="Finy P."/>
            <person name="Geml J."/>
            <person name="Haridas S."/>
            <person name="Hughes K."/>
            <person name="Justo A."/>
            <person name="Karasinski D."/>
            <person name="Kautmanova I."/>
            <person name="Kiss B."/>
            <person name="Kocsube S."/>
            <person name="Kotiranta H."/>
            <person name="LaButti K.M."/>
            <person name="Lechner B.E."/>
            <person name="Liimatainen K."/>
            <person name="Lipzen A."/>
            <person name="Lukacs Z."/>
            <person name="Mihaltcheva S."/>
            <person name="Morgado L.N."/>
            <person name="Niskanen T."/>
            <person name="Noordeloos M.E."/>
            <person name="Ohm R.A."/>
            <person name="Ortiz-Santana B."/>
            <person name="Ovrebo C."/>
            <person name="Racz N."/>
            <person name="Riley R."/>
            <person name="Savchenko A."/>
            <person name="Shiryaev A."/>
            <person name="Soop K."/>
            <person name="Spirin V."/>
            <person name="Szebenyi C."/>
            <person name="Tomsovsky M."/>
            <person name="Tulloss R.E."/>
            <person name="Uehling J."/>
            <person name="Grigoriev I.V."/>
            <person name="Vagvolgyi C."/>
            <person name="Papp T."/>
            <person name="Martin F.M."/>
            <person name="Miettinen O."/>
            <person name="Hibbett D.S."/>
            <person name="Nagy L.G."/>
        </authorList>
    </citation>
    <scope>NUCLEOTIDE SEQUENCE [LARGE SCALE GENOMIC DNA]</scope>
    <source>
        <strain evidence="2 3">FP101781</strain>
    </source>
</reference>
<gene>
    <name evidence="2" type="ORF">FA13DRAFT_1042515</name>
</gene>
<evidence type="ECO:0000313" key="3">
    <source>
        <dbReference type="Proteomes" id="UP000298030"/>
    </source>
</evidence>
<organism evidence="2 3">
    <name type="scientific">Coprinellus micaceus</name>
    <name type="common">Glistening ink-cap mushroom</name>
    <name type="synonym">Coprinus micaceus</name>
    <dbReference type="NCBI Taxonomy" id="71717"/>
    <lineage>
        <taxon>Eukaryota</taxon>
        <taxon>Fungi</taxon>
        <taxon>Dikarya</taxon>
        <taxon>Basidiomycota</taxon>
        <taxon>Agaricomycotina</taxon>
        <taxon>Agaricomycetes</taxon>
        <taxon>Agaricomycetidae</taxon>
        <taxon>Agaricales</taxon>
        <taxon>Agaricineae</taxon>
        <taxon>Psathyrellaceae</taxon>
        <taxon>Coprinellus</taxon>
    </lineage>
</organism>
<dbReference type="Proteomes" id="UP000298030">
    <property type="component" value="Unassembled WGS sequence"/>
</dbReference>
<evidence type="ECO:0000256" key="1">
    <source>
        <dbReference type="SAM" id="MobiDB-lite"/>
    </source>
</evidence>
<dbReference type="EMBL" id="QPFP01000048">
    <property type="protein sequence ID" value="TEB26526.1"/>
    <property type="molecule type" value="Genomic_DNA"/>
</dbReference>
<proteinExistence type="predicted"/>
<sequence length="143" mass="15018">MDASIPPSGVGTPTHYRDGDGDDGGGNNTAGLPIRLGVGLGTGGPAEAQGMHSHPPLSEPLRRTSLPTPSPLPSSLFSDAPIPSHALDHRIPHSSSRSSHPFDSSSLAHSSLQIPSQRFAPIARPISLCYINDRQLCQEFINV</sequence>
<dbReference type="AlphaFoldDB" id="A0A4Y7SXD2"/>
<evidence type="ECO:0000313" key="2">
    <source>
        <dbReference type="EMBL" id="TEB26526.1"/>
    </source>
</evidence>
<keyword evidence="3" id="KW-1185">Reference proteome</keyword>
<accession>A0A4Y7SXD2</accession>